<dbReference type="PANTHER" id="PTHR42945:SF1">
    <property type="entry name" value="HISTIDINE BIOSYNTHESIS BIFUNCTIONAL PROTEIN HIS7"/>
    <property type="match status" value="1"/>
</dbReference>
<proteinExistence type="predicted"/>
<evidence type="ECO:0000256" key="1">
    <source>
        <dbReference type="ARBA" id="ARBA00000024"/>
    </source>
</evidence>
<dbReference type="GO" id="GO:0004635">
    <property type="term" value="F:phosphoribosyl-AMP cyclohydrolase activity"/>
    <property type="evidence" value="ECO:0007669"/>
    <property type="project" value="UniProtKB-EC"/>
</dbReference>
<evidence type="ECO:0000259" key="8">
    <source>
        <dbReference type="Pfam" id="PF01502"/>
    </source>
</evidence>
<dbReference type="GO" id="GO:0000105">
    <property type="term" value="P:L-histidine biosynthetic process"/>
    <property type="evidence" value="ECO:0007669"/>
    <property type="project" value="UniProtKB-KW"/>
</dbReference>
<keyword evidence="10" id="KW-1185">Reference proteome</keyword>
<dbReference type="AlphaFoldDB" id="A0AAD2CTI0"/>
<evidence type="ECO:0000313" key="10">
    <source>
        <dbReference type="Proteomes" id="UP001295423"/>
    </source>
</evidence>
<dbReference type="PANTHER" id="PTHR42945">
    <property type="entry name" value="HISTIDINE BIOSYNTHESIS BIFUNCTIONAL PROTEIN"/>
    <property type="match status" value="1"/>
</dbReference>
<evidence type="ECO:0000256" key="3">
    <source>
        <dbReference type="ARBA" id="ARBA00012721"/>
    </source>
</evidence>
<name>A0AAD2CTI0_9STRA</name>
<evidence type="ECO:0000256" key="7">
    <source>
        <dbReference type="SAM" id="MobiDB-lite"/>
    </source>
</evidence>
<dbReference type="InterPro" id="IPR038019">
    <property type="entry name" value="PRib_AMP_CycHydrolase_sf"/>
</dbReference>
<evidence type="ECO:0000313" key="9">
    <source>
        <dbReference type="EMBL" id="CAJ1944245.1"/>
    </source>
</evidence>
<keyword evidence="4" id="KW-0028">Amino-acid biosynthesis</keyword>
<dbReference type="SUPFAM" id="SSF141734">
    <property type="entry name" value="HisI-like"/>
    <property type="match status" value="1"/>
</dbReference>
<dbReference type="InterPro" id="IPR002496">
    <property type="entry name" value="PRib_AMP_CycHydrolase_dom"/>
</dbReference>
<dbReference type="Proteomes" id="UP001295423">
    <property type="component" value="Unassembled WGS sequence"/>
</dbReference>
<comment type="pathway">
    <text evidence="2">Amino-acid biosynthesis; L-histidine biosynthesis; L-histidine from 5-phospho-alpha-D-ribose 1-diphosphate: step 3/9.</text>
</comment>
<keyword evidence="5" id="KW-0378">Hydrolase</keyword>
<dbReference type="Gene3D" id="3.10.20.810">
    <property type="entry name" value="Phosphoribosyl-AMP cyclohydrolase"/>
    <property type="match status" value="1"/>
</dbReference>
<keyword evidence="6" id="KW-0368">Histidine biosynthesis</keyword>
<evidence type="ECO:0000256" key="4">
    <source>
        <dbReference type="ARBA" id="ARBA00022605"/>
    </source>
</evidence>
<evidence type="ECO:0000256" key="5">
    <source>
        <dbReference type="ARBA" id="ARBA00022801"/>
    </source>
</evidence>
<gene>
    <name evidence="9" type="ORF">CYCCA115_LOCUS8792</name>
</gene>
<evidence type="ECO:0000256" key="2">
    <source>
        <dbReference type="ARBA" id="ARBA00005169"/>
    </source>
</evidence>
<feature type="compositionally biased region" description="Basic and acidic residues" evidence="7">
    <location>
        <begin position="14"/>
        <end position="25"/>
    </location>
</feature>
<dbReference type="EMBL" id="CAKOGP040001224">
    <property type="protein sequence ID" value="CAJ1944245.1"/>
    <property type="molecule type" value="Genomic_DNA"/>
</dbReference>
<protein>
    <recommendedName>
        <fullName evidence="3">phosphoribosyl-AMP cyclohydrolase</fullName>
        <ecNumber evidence="3">3.5.4.19</ecNumber>
    </recommendedName>
</protein>
<dbReference type="Pfam" id="PF01502">
    <property type="entry name" value="PRA-CH"/>
    <property type="match status" value="1"/>
</dbReference>
<evidence type="ECO:0000256" key="6">
    <source>
        <dbReference type="ARBA" id="ARBA00023102"/>
    </source>
</evidence>
<comment type="catalytic activity">
    <reaction evidence="1">
        <text>1-(5-phospho-beta-D-ribosyl)-5'-AMP + H2O = 1-(5-phospho-beta-D-ribosyl)-5-[(5-phospho-beta-D-ribosylamino)methylideneamino]imidazole-4-carboxamide</text>
        <dbReference type="Rhea" id="RHEA:20049"/>
        <dbReference type="ChEBI" id="CHEBI:15377"/>
        <dbReference type="ChEBI" id="CHEBI:58435"/>
        <dbReference type="ChEBI" id="CHEBI:59457"/>
        <dbReference type="EC" id="3.5.4.19"/>
    </reaction>
</comment>
<comment type="caution">
    <text evidence="9">The sequence shown here is derived from an EMBL/GenBank/DDBJ whole genome shotgun (WGS) entry which is preliminary data.</text>
</comment>
<reference evidence="9" key="1">
    <citation type="submission" date="2023-08" db="EMBL/GenBank/DDBJ databases">
        <authorList>
            <person name="Audoor S."/>
            <person name="Bilcke G."/>
        </authorList>
    </citation>
    <scope>NUCLEOTIDE SEQUENCE</scope>
</reference>
<feature type="region of interest" description="Disordered" evidence="7">
    <location>
        <begin position="1"/>
        <end position="25"/>
    </location>
</feature>
<organism evidence="9 10">
    <name type="scientific">Cylindrotheca closterium</name>
    <dbReference type="NCBI Taxonomy" id="2856"/>
    <lineage>
        <taxon>Eukaryota</taxon>
        <taxon>Sar</taxon>
        <taxon>Stramenopiles</taxon>
        <taxon>Ochrophyta</taxon>
        <taxon>Bacillariophyta</taxon>
        <taxon>Bacillariophyceae</taxon>
        <taxon>Bacillariophycidae</taxon>
        <taxon>Bacillariales</taxon>
        <taxon>Bacillariaceae</taxon>
        <taxon>Cylindrotheca</taxon>
    </lineage>
</organism>
<sequence>MAEEGKVTFPMARGADEKPTHEELEDGSRLMLDFTKLQKVAATESQVVPVVAQDVDTGEVYVIAYANELAVRTTLETKKASFWSTSRNELWIKGKTSGNYMDLVEIRINCEQNSLLYLVKGPKDNGTCHTTHDSSKKNRSGCYYRKITDAGALEFLPEKK</sequence>
<feature type="domain" description="Phosphoribosyl-AMP cyclohydrolase" evidence="8">
    <location>
        <begin position="63"/>
        <end position="134"/>
    </location>
</feature>
<dbReference type="EC" id="3.5.4.19" evidence="3"/>
<accession>A0AAD2CTI0</accession>